<evidence type="ECO:0000259" key="1">
    <source>
        <dbReference type="SMART" id="SM00670"/>
    </source>
</evidence>
<protein>
    <submittedName>
        <fullName evidence="2">Twitching motility protein PilT</fullName>
    </submittedName>
</protein>
<dbReference type="EMBL" id="PVWJ01000044">
    <property type="protein sequence ID" value="PSB02989.1"/>
    <property type="molecule type" value="Genomic_DNA"/>
</dbReference>
<reference evidence="2 3" key="1">
    <citation type="submission" date="2018-02" db="EMBL/GenBank/DDBJ databases">
        <authorList>
            <person name="Cohen D.B."/>
            <person name="Kent A.D."/>
        </authorList>
    </citation>
    <scope>NUCLEOTIDE SEQUENCE [LARGE SCALE GENOMIC DNA]</scope>
    <source>
        <strain evidence="2 3">CCAP 1448/3</strain>
    </source>
</reference>
<sequence length="132" mass="14562">MKYVIDTHALIWFLEGNSRLGANAKAILSHPDSELIIPATTLAEAVWIVERRKTSIPSAKDLILVVEADPRVVIYPLDKEVVELTINLSNINEMHDRQIAATALVLASKGEVVQLLTRDENITASGLVPIVW</sequence>
<dbReference type="OrthoDB" id="9798990at2"/>
<evidence type="ECO:0000313" key="3">
    <source>
        <dbReference type="Proteomes" id="UP000238762"/>
    </source>
</evidence>
<organism evidence="2 3">
    <name type="scientific">Merismopedia glauca CCAP 1448/3</name>
    <dbReference type="NCBI Taxonomy" id="1296344"/>
    <lineage>
        <taxon>Bacteria</taxon>
        <taxon>Bacillati</taxon>
        <taxon>Cyanobacteriota</taxon>
        <taxon>Cyanophyceae</taxon>
        <taxon>Synechococcales</taxon>
        <taxon>Merismopediaceae</taxon>
        <taxon>Merismopedia</taxon>
    </lineage>
</organism>
<dbReference type="SMART" id="SM00670">
    <property type="entry name" value="PINc"/>
    <property type="match status" value="1"/>
</dbReference>
<name>A0A2T1C411_9CYAN</name>
<dbReference type="InterPro" id="IPR002716">
    <property type="entry name" value="PIN_dom"/>
</dbReference>
<dbReference type="InterPro" id="IPR029060">
    <property type="entry name" value="PIN-like_dom_sf"/>
</dbReference>
<reference evidence="2 3" key="2">
    <citation type="submission" date="2018-03" db="EMBL/GenBank/DDBJ databases">
        <title>The ancient ancestry and fast evolution of plastids.</title>
        <authorList>
            <person name="Moore K.R."/>
            <person name="Magnabosco C."/>
            <person name="Momper L."/>
            <person name="Gold D.A."/>
            <person name="Bosak T."/>
            <person name="Fournier G.P."/>
        </authorList>
    </citation>
    <scope>NUCLEOTIDE SEQUENCE [LARGE SCALE GENOMIC DNA]</scope>
    <source>
        <strain evidence="2 3">CCAP 1448/3</strain>
    </source>
</reference>
<dbReference type="SUPFAM" id="SSF88723">
    <property type="entry name" value="PIN domain-like"/>
    <property type="match status" value="1"/>
</dbReference>
<proteinExistence type="predicted"/>
<dbReference type="Gene3D" id="3.40.50.1010">
    <property type="entry name" value="5'-nuclease"/>
    <property type="match status" value="1"/>
</dbReference>
<dbReference type="Proteomes" id="UP000238762">
    <property type="component" value="Unassembled WGS sequence"/>
</dbReference>
<dbReference type="AlphaFoldDB" id="A0A2T1C411"/>
<dbReference type="RefSeq" id="WP_106288640.1">
    <property type="nucleotide sequence ID" value="NZ_CAWNTC010000030.1"/>
</dbReference>
<keyword evidence="3" id="KW-1185">Reference proteome</keyword>
<accession>A0A2T1C411</accession>
<dbReference type="Pfam" id="PF01850">
    <property type="entry name" value="PIN"/>
    <property type="match status" value="1"/>
</dbReference>
<comment type="caution">
    <text evidence="2">The sequence shown here is derived from an EMBL/GenBank/DDBJ whole genome shotgun (WGS) entry which is preliminary data.</text>
</comment>
<gene>
    <name evidence="2" type="ORF">C7B64_10700</name>
</gene>
<evidence type="ECO:0000313" key="2">
    <source>
        <dbReference type="EMBL" id="PSB02989.1"/>
    </source>
</evidence>
<feature type="domain" description="PIN" evidence="1">
    <location>
        <begin position="1"/>
        <end position="124"/>
    </location>
</feature>